<evidence type="ECO:0000256" key="1">
    <source>
        <dbReference type="ARBA" id="ARBA00006484"/>
    </source>
</evidence>
<evidence type="ECO:0000313" key="4">
    <source>
        <dbReference type="EMBL" id="RRK09654.1"/>
    </source>
</evidence>
<sequence>MKKTALITGATGGLGRAFVKQLAKAGHALVLVGRNPQKLAALKTEIEATYAVKTTTIAVDFTDETAAEQIFDQVAAQGLQIDYLINNVGLGGQGAFSERTMAQDVDMMRVNMLVPTKLMKLFVPEFVKRGAGRILNVSSSAALIPGPLQAEYYATKAYVTSLSNAIAYEVKDSGVTVTTLMPGAIETGFAKAGGLTQTKMFAHGADPAAVARAGYRGMLAGKLNVFAGLSAVQRPFVGLMPLMPKKAIMSFVANQQSNSN</sequence>
<accession>A0A3R8J5Q9</accession>
<protein>
    <submittedName>
        <fullName evidence="4">SDR family NAD(P)-dependent oxidoreductase</fullName>
    </submittedName>
</protein>
<proteinExistence type="inferred from homology"/>
<dbReference type="EMBL" id="QWZQ01000044">
    <property type="protein sequence ID" value="RRK09654.1"/>
    <property type="molecule type" value="Genomic_DNA"/>
</dbReference>
<keyword evidence="2" id="KW-0560">Oxidoreductase</keyword>
<dbReference type="OrthoDB" id="9793345at2"/>
<dbReference type="GO" id="GO:0016491">
    <property type="term" value="F:oxidoreductase activity"/>
    <property type="evidence" value="ECO:0007669"/>
    <property type="project" value="UniProtKB-KW"/>
</dbReference>
<reference evidence="4 5" key="1">
    <citation type="submission" date="2018-08" db="EMBL/GenBank/DDBJ databases">
        <title>Genome Lactobacillus garii FI11369.</title>
        <authorList>
            <person name="Diaz M."/>
            <person name="Narbad A."/>
        </authorList>
    </citation>
    <scope>NUCLEOTIDE SEQUENCE [LARGE SCALE GENOMIC DNA]</scope>
    <source>
        <strain evidence="4 5">FI11369</strain>
    </source>
</reference>
<gene>
    <name evidence="4" type="ORF">D1831_11395</name>
</gene>
<evidence type="ECO:0000256" key="3">
    <source>
        <dbReference type="RuleBase" id="RU000363"/>
    </source>
</evidence>
<dbReference type="PRINTS" id="PR00080">
    <property type="entry name" value="SDRFAMILY"/>
</dbReference>
<comment type="similarity">
    <text evidence="1 3">Belongs to the short-chain dehydrogenases/reductases (SDR) family.</text>
</comment>
<comment type="caution">
    <text evidence="4">The sequence shown here is derived from an EMBL/GenBank/DDBJ whole genome shotgun (WGS) entry which is preliminary data.</text>
</comment>
<dbReference type="SUPFAM" id="SSF51735">
    <property type="entry name" value="NAD(P)-binding Rossmann-fold domains"/>
    <property type="match status" value="1"/>
</dbReference>
<organism evidence="4 5">
    <name type="scientific">Lactiplantibacillus garii</name>
    <dbReference type="NCBI Taxonomy" id="2306423"/>
    <lineage>
        <taxon>Bacteria</taxon>
        <taxon>Bacillati</taxon>
        <taxon>Bacillota</taxon>
        <taxon>Bacilli</taxon>
        <taxon>Lactobacillales</taxon>
        <taxon>Lactobacillaceae</taxon>
        <taxon>Lactiplantibacillus</taxon>
    </lineage>
</organism>
<dbReference type="Proteomes" id="UP000283633">
    <property type="component" value="Unassembled WGS sequence"/>
</dbReference>
<dbReference type="AlphaFoldDB" id="A0A3R8J5Q9"/>
<dbReference type="PRINTS" id="PR00081">
    <property type="entry name" value="GDHRDH"/>
</dbReference>
<dbReference type="Pfam" id="PF00106">
    <property type="entry name" value="adh_short"/>
    <property type="match status" value="1"/>
</dbReference>
<dbReference type="InterPro" id="IPR051019">
    <property type="entry name" value="VLCFA-Steroid_DH"/>
</dbReference>
<dbReference type="InterPro" id="IPR002347">
    <property type="entry name" value="SDR_fam"/>
</dbReference>
<keyword evidence="5" id="KW-1185">Reference proteome</keyword>
<dbReference type="PANTHER" id="PTHR43899">
    <property type="entry name" value="RH59310P"/>
    <property type="match status" value="1"/>
</dbReference>
<dbReference type="InterPro" id="IPR036291">
    <property type="entry name" value="NAD(P)-bd_dom_sf"/>
</dbReference>
<evidence type="ECO:0000256" key="2">
    <source>
        <dbReference type="ARBA" id="ARBA00023002"/>
    </source>
</evidence>
<dbReference type="PIRSF" id="PIRSF000126">
    <property type="entry name" value="11-beta-HSD1"/>
    <property type="match status" value="1"/>
</dbReference>
<name>A0A3R8J5Q9_9LACO</name>
<evidence type="ECO:0000313" key="5">
    <source>
        <dbReference type="Proteomes" id="UP000283633"/>
    </source>
</evidence>
<dbReference type="RefSeq" id="WP_125073045.1">
    <property type="nucleotide sequence ID" value="NZ_QWZQ01000044.1"/>
</dbReference>
<dbReference type="Gene3D" id="3.40.50.720">
    <property type="entry name" value="NAD(P)-binding Rossmann-like Domain"/>
    <property type="match status" value="1"/>
</dbReference>
<dbReference type="PANTHER" id="PTHR43899:SF13">
    <property type="entry name" value="RH59310P"/>
    <property type="match status" value="1"/>
</dbReference>